<keyword evidence="1" id="KW-1133">Transmembrane helix</keyword>
<gene>
    <name evidence="2" type="ORF">BLNAU_4945</name>
</gene>
<sequence>MLISDAELDQISILSDPSNFISFTSSSCNSLRDNIVNIAQQIYFDSSESDLSHFQRILDRRLRFGDNFGTENRTKTKLNTLLGKVEDAASSYVCLLKDDNFTSRLVTENMKNDGKLRRSRGRTLFWLQLTVILLYVLTIVVNWTCPNDTCLCCQNLTNFIYHILIGQFFLSFAFQTIVLQNIQDAVYSDKEGVGSLPLLEAIDFPEQLVRNSIIYVLQGPTYRSEEKGRKEMPNPLGELLDEVLLGGIATNGVDGSLEKMFRDERGIVSPAFKAKLAPIEQE</sequence>
<protein>
    <submittedName>
        <fullName evidence="2">Uncharacterized protein</fullName>
    </submittedName>
</protein>
<proteinExistence type="predicted"/>
<dbReference type="EMBL" id="JARBJD010000025">
    <property type="protein sequence ID" value="KAK2960062.1"/>
    <property type="molecule type" value="Genomic_DNA"/>
</dbReference>
<accession>A0ABQ9Y8H4</accession>
<organism evidence="2 3">
    <name type="scientific">Blattamonas nauphoetae</name>
    <dbReference type="NCBI Taxonomy" id="2049346"/>
    <lineage>
        <taxon>Eukaryota</taxon>
        <taxon>Metamonada</taxon>
        <taxon>Preaxostyla</taxon>
        <taxon>Oxymonadida</taxon>
        <taxon>Blattamonas</taxon>
    </lineage>
</organism>
<evidence type="ECO:0000256" key="1">
    <source>
        <dbReference type="SAM" id="Phobius"/>
    </source>
</evidence>
<feature type="transmembrane region" description="Helical" evidence="1">
    <location>
        <begin position="124"/>
        <end position="143"/>
    </location>
</feature>
<evidence type="ECO:0000313" key="2">
    <source>
        <dbReference type="EMBL" id="KAK2960062.1"/>
    </source>
</evidence>
<keyword evidence="3" id="KW-1185">Reference proteome</keyword>
<keyword evidence="1" id="KW-0812">Transmembrane</keyword>
<reference evidence="2 3" key="1">
    <citation type="journal article" date="2022" name="bioRxiv">
        <title>Genomics of Preaxostyla Flagellates Illuminates Evolutionary Transitions and the Path Towards Mitochondrial Loss.</title>
        <authorList>
            <person name="Novak L.V.F."/>
            <person name="Treitli S.C."/>
            <person name="Pyrih J."/>
            <person name="Halakuc P."/>
            <person name="Pipaliya S.V."/>
            <person name="Vacek V."/>
            <person name="Brzon O."/>
            <person name="Soukal P."/>
            <person name="Eme L."/>
            <person name="Dacks J.B."/>
            <person name="Karnkowska A."/>
            <person name="Elias M."/>
            <person name="Hampl V."/>
        </authorList>
    </citation>
    <scope>NUCLEOTIDE SEQUENCE [LARGE SCALE GENOMIC DNA]</scope>
    <source>
        <strain evidence="2">NAU3</strain>
        <tissue evidence="2">Gut</tissue>
    </source>
</reference>
<name>A0ABQ9Y8H4_9EUKA</name>
<evidence type="ECO:0000313" key="3">
    <source>
        <dbReference type="Proteomes" id="UP001281761"/>
    </source>
</evidence>
<dbReference type="Proteomes" id="UP001281761">
    <property type="component" value="Unassembled WGS sequence"/>
</dbReference>
<comment type="caution">
    <text evidence="2">The sequence shown here is derived from an EMBL/GenBank/DDBJ whole genome shotgun (WGS) entry which is preliminary data.</text>
</comment>
<keyword evidence="1" id="KW-0472">Membrane</keyword>